<dbReference type="Pfam" id="PF17762">
    <property type="entry name" value="HTH_ParB"/>
    <property type="match status" value="1"/>
</dbReference>
<dbReference type="CDD" id="cd16393">
    <property type="entry name" value="SPO0J_N"/>
    <property type="match status" value="1"/>
</dbReference>
<dbReference type="NCBIfam" id="TIGR00180">
    <property type="entry name" value="parB_part"/>
    <property type="match status" value="1"/>
</dbReference>
<dbReference type="PANTHER" id="PTHR33375">
    <property type="entry name" value="CHROMOSOME-PARTITIONING PROTEIN PARB-RELATED"/>
    <property type="match status" value="1"/>
</dbReference>
<dbReference type="InterPro" id="IPR036086">
    <property type="entry name" value="ParB/Sulfiredoxin_sf"/>
</dbReference>
<dbReference type="GO" id="GO:0003677">
    <property type="term" value="F:DNA binding"/>
    <property type="evidence" value="ECO:0007669"/>
    <property type="project" value="UniProtKB-KW"/>
</dbReference>
<evidence type="ECO:0000313" key="4">
    <source>
        <dbReference type="EMBL" id="HFM96526.1"/>
    </source>
</evidence>
<protein>
    <submittedName>
        <fullName evidence="4">ParB/RepB/Spo0J family partition protein</fullName>
    </submittedName>
</protein>
<evidence type="ECO:0000259" key="3">
    <source>
        <dbReference type="SMART" id="SM00470"/>
    </source>
</evidence>
<dbReference type="Gene3D" id="1.10.10.2830">
    <property type="match status" value="1"/>
</dbReference>
<dbReference type="AlphaFoldDB" id="A0A7C3KB72"/>
<gene>
    <name evidence="4" type="ORF">ENR64_01930</name>
</gene>
<dbReference type="PANTHER" id="PTHR33375:SF7">
    <property type="entry name" value="CHROMOSOME 2-PARTITIONING PROTEIN PARB-RELATED"/>
    <property type="match status" value="1"/>
</dbReference>
<feature type="domain" description="ParB-like N-terminal" evidence="3">
    <location>
        <begin position="32"/>
        <end position="122"/>
    </location>
</feature>
<evidence type="ECO:0000256" key="1">
    <source>
        <dbReference type="ARBA" id="ARBA00006295"/>
    </source>
</evidence>
<dbReference type="SUPFAM" id="SSF109709">
    <property type="entry name" value="KorB DNA-binding domain-like"/>
    <property type="match status" value="1"/>
</dbReference>
<dbReference type="GO" id="GO:0007059">
    <property type="term" value="P:chromosome segregation"/>
    <property type="evidence" value="ECO:0007669"/>
    <property type="project" value="TreeGrafter"/>
</dbReference>
<dbReference type="InterPro" id="IPR003115">
    <property type="entry name" value="ParB_N"/>
</dbReference>
<sequence length="312" mass="35320">MVTRKRAPKPELRNVAAILNRETAAPAPVASQSVAVDKIQLPKSQPRRYFDPEKLDQLVQSVKEHGILEPLLVRPLGDGDYELVAGERRLRASRELGLAEVPIVVRELDDRQALQVALMENLQREDLNPVEETEAILELLTLALDAPREDVVSLFYQAHHAKHRGQELGQNVLSQLEMVQNVMAGVGRFTIDSFRSSRLPLLNLPEDVLHALRQGKLEYTKAQAIARVKDDKQRTDLLKQVVTKNLPLSEIKTRIQALKSATEAAEETPEKVAAKRWSEIGKRLQKSQIWSDRKKRDRITKLLDELDKLTAE</sequence>
<accession>A0A7C3KB72</accession>
<dbReference type="SMART" id="SM00470">
    <property type="entry name" value="ParB"/>
    <property type="match status" value="1"/>
</dbReference>
<dbReference type="Gene3D" id="3.90.1530.30">
    <property type="match status" value="1"/>
</dbReference>
<dbReference type="FunFam" id="3.90.1530.30:FF:000001">
    <property type="entry name" value="Chromosome partitioning protein ParB"/>
    <property type="match status" value="1"/>
</dbReference>
<dbReference type="EMBL" id="DSRU01000027">
    <property type="protein sequence ID" value="HFM96526.1"/>
    <property type="molecule type" value="Genomic_DNA"/>
</dbReference>
<proteinExistence type="inferred from homology"/>
<reference evidence="4" key="1">
    <citation type="journal article" date="2020" name="mSystems">
        <title>Genome- and Community-Level Interaction Insights into Carbon Utilization and Element Cycling Functions of Hydrothermarchaeota in Hydrothermal Sediment.</title>
        <authorList>
            <person name="Zhou Z."/>
            <person name="Liu Y."/>
            <person name="Xu W."/>
            <person name="Pan J."/>
            <person name="Luo Z.H."/>
            <person name="Li M."/>
        </authorList>
    </citation>
    <scope>NUCLEOTIDE SEQUENCE [LARGE SCALE GENOMIC DNA]</scope>
    <source>
        <strain evidence="4">SpSt-418</strain>
    </source>
</reference>
<dbReference type="SUPFAM" id="SSF110849">
    <property type="entry name" value="ParB/Sulfiredoxin"/>
    <property type="match status" value="1"/>
</dbReference>
<dbReference type="Pfam" id="PF02195">
    <property type="entry name" value="ParB_N"/>
    <property type="match status" value="1"/>
</dbReference>
<dbReference type="InterPro" id="IPR041468">
    <property type="entry name" value="HTH_ParB/Spo0J"/>
</dbReference>
<dbReference type="InterPro" id="IPR004437">
    <property type="entry name" value="ParB/RepB/Spo0J"/>
</dbReference>
<dbReference type="InterPro" id="IPR050336">
    <property type="entry name" value="Chromosome_partition/occlusion"/>
</dbReference>
<comment type="similarity">
    <text evidence="1">Belongs to the ParB family.</text>
</comment>
<keyword evidence="2" id="KW-0238">DNA-binding</keyword>
<organism evidence="4">
    <name type="scientific">Oscillatoriales cyanobacterium SpSt-418</name>
    <dbReference type="NCBI Taxonomy" id="2282169"/>
    <lineage>
        <taxon>Bacteria</taxon>
        <taxon>Bacillati</taxon>
        <taxon>Cyanobacteriota</taxon>
        <taxon>Cyanophyceae</taxon>
        <taxon>Oscillatoriophycideae</taxon>
        <taxon>Oscillatoriales</taxon>
    </lineage>
</organism>
<dbReference type="GO" id="GO:0005694">
    <property type="term" value="C:chromosome"/>
    <property type="evidence" value="ECO:0007669"/>
    <property type="project" value="TreeGrafter"/>
</dbReference>
<evidence type="ECO:0000256" key="2">
    <source>
        <dbReference type="ARBA" id="ARBA00023125"/>
    </source>
</evidence>
<comment type="caution">
    <text evidence="4">The sequence shown here is derived from an EMBL/GenBank/DDBJ whole genome shotgun (WGS) entry which is preliminary data.</text>
</comment>
<name>A0A7C3KB72_9CYAN</name>